<comment type="caution">
    <text evidence="1">The sequence shown here is derived from an EMBL/GenBank/DDBJ whole genome shotgun (WGS) entry which is preliminary data.</text>
</comment>
<name>A0AAU9I9L1_9CILI</name>
<accession>A0AAU9I9L1</accession>
<protein>
    <submittedName>
        <fullName evidence="1">Uncharacterized protein</fullName>
    </submittedName>
</protein>
<dbReference type="AlphaFoldDB" id="A0AAU9I9L1"/>
<evidence type="ECO:0000313" key="2">
    <source>
        <dbReference type="Proteomes" id="UP001162131"/>
    </source>
</evidence>
<evidence type="ECO:0000313" key="1">
    <source>
        <dbReference type="EMBL" id="CAG9310131.1"/>
    </source>
</evidence>
<reference evidence="1" key="1">
    <citation type="submission" date="2021-09" db="EMBL/GenBank/DDBJ databases">
        <authorList>
            <consortium name="AG Swart"/>
            <person name="Singh M."/>
            <person name="Singh A."/>
            <person name="Seah K."/>
            <person name="Emmerich C."/>
        </authorList>
    </citation>
    <scope>NUCLEOTIDE SEQUENCE</scope>
    <source>
        <strain evidence="1">ATCC30299</strain>
    </source>
</reference>
<keyword evidence="2" id="KW-1185">Reference proteome</keyword>
<proteinExistence type="predicted"/>
<organism evidence="1 2">
    <name type="scientific">Blepharisma stoltei</name>
    <dbReference type="NCBI Taxonomy" id="1481888"/>
    <lineage>
        <taxon>Eukaryota</taxon>
        <taxon>Sar</taxon>
        <taxon>Alveolata</taxon>
        <taxon>Ciliophora</taxon>
        <taxon>Postciliodesmatophora</taxon>
        <taxon>Heterotrichea</taxon>
        <taxon>Heterotrichida</taxon>
        <taxon>Blepharismidae</taxon>
        <taxon>Blepharisma</taxon>
    </lineage>
</organism>
<sequence length="99" mass="12117">MAEDQKFYLGRYKLEECDYNEWSDININNRIKIDSYNSGNCSNLKNYKIYLFKMLRGNIVMYFLYLGIKDVHKIIQLIFKYHKISIITNFWGLKFNYFK</sequence>
<dbReference type="Proteomes" id="UP001162131">
    <property type="component" value="Unassembled WGS sequence"/>
</dbReference>
<gene>
    <name evidence="1" type="ORF">BSTOLATCC_MIC340</name>
</gene>
<dbReference type="EMBL" id="CAJZBQ010000001">
    <property type="protein sequence ID" value="CAG9310131.1"/>
    <property type="molecule type" value="Genomic_DNA"/>
</dbReference>